<protein>
    <submittedName>
        <fullName evidence="2">Uncharacterized protein</fullName>
    </submittedName>
</protein>
<organism evidence="2 3">
    <name type="scientific">Plastoroseomonas hellenica</name>
    <dbReference type="NCBI Taxonomy" id="2687306"/>
    <lineage>
        <taxon>Bacteria</taxon>
        <taxon>Pseudomonadati</taxon>
        <taxon>Pseudomonadota</taxon>
        <taxon>Alphaproteobacteria</taxon>
        <taxon>Acetobacterales</taxon>
        <taxon>Acetobacteraceae</taxon>
        <taxon>Plastoroseomonas</taxon>
    </lineage>
</organism>
<comment type="caution">
    <text evidence="2">The sequence shown here is derived from an EMBL/GenBank/DDBJ whole genome shotgun (WGS) entry which is preliminary data.</text>
</comment>
<feature type="region of interest" description="Disordered" evidence="1">
    <location>
        <begin position="14"/>
        <end position="36"/>
    </location>
</feature>
<reference evidence="3" key="1">
    <citation type="journal article" date="2021" name="Syst. Appl. Microbiol.">
        <title>Roseomonas hellenica sp. nov., isolated from roots of wild-growing Alkanna tinctoria.</title>
        <authorList>
            <person name="Rat A."/>
            <person name="Naranjo H.D."/>
            <person name="Lebbe L."/>
            <person name="Cnockaert M."/>
            <person name="Krigas N."/>
            <person name="Grigoriadou K."/>
            <person name="Maloupa E."/>
            <person name="Willems A."/>
        </authorList>
    </citation>
    <scope>NUCLEOTIDE SEQUENCE [LARGE SCALE GENOMIC DNA]</scope>
    <source>
        <strain evidence="3">LMG 31523</strain>
    </source>
</reference>
<dbReference type="Proteomes" id="UP001196870">
    <property type="component" value="Unassembled WGS sequence"/>
</dbReference>
<evidence type="ECO:0000256" key="1">
    <source>
        <dbReference type="SAM" id="MobiDB-lite"/>
    </source>
</evidence>
<name>A0ABS5F083_9PROT</name>
<gene>
    <name evidence="2" type="ORF">GXW71_16430</name>
</gene>
<keyword evidence="3" id="KW-1185">Reference proteome</keyword>
<evidence type="ECO:0000313" key="3">
    <source>
        <dbReference type="Proteomes" id="UP001196870"/>
    </source>
</evidence>
<accession>A0ABS5F083</accession>
<evidence type="ECO:0000313" key="2">
    <source>
        <dbReference type="EMBL" id="MBR0665947.1"/>
    </source>
</evidence>
<dbReference type="EMBL" id="JAAGBB010000019">
    <property type="protein sequence ID" value="MBR0665947.1"/>
    <property type="molecule type" value="Genomic_DNA"/>
</dbReference>
<sequence>MPRDVVVDGARAPEHDLTCTTGGRATDRPPCNHTHTVMRSRRNGRWQEDGTMVTLRRARFA</sequence>
<proteinExistence type="predicted"/>
<dbReference type="RefSeq" id="WP_211853621.1">
    <property type="nucleotide sequence ID" value="NZ_JAAGBB010000019.1"/>
</dbReference>